<dbReference type="InterPro" id="IPR000835">
    <property type="entry name" value="HTH_MarR-typ"/>
</dbReference>
<accession>A0A7H2BMI1</accession>
<protein>
    <submittedName>
        <fullName evidence="2">Winged helix-turn-helix transcriptional regulator</fullName>
    </submittedName>
</protein>
<dbReference type="PANTHER" id="PTHR39515">
    <property type="entry name" value="CONSERVED PROTEIN"/>
    <property type="match status" value="1"/>
</dbReference>
<dbReference type="PROSITE" id="PS50995">
    <property type="entry name" value="HTH_MARR_2"/>
    <property type="match status" value="1"/>
</dbReference>
<name>A0A7H2BMI1_9MICC</name>
<dbReference type="KEGG" id="rama:IDM48_05735"/>
<dbReference type="InterPro" id="IPR036388">
    <property type="entry name" value="WH-like_DNA-bd_sf"/>
</dbReference>
<dbReference type="SMART" id="SM00347">
    <property type="entry name" value="HTH_MARR"/>
    <property type="match status" value="1"/>
</dbReference>
<dbReference type="GO" id="GO:0003700">
    <property type="term" value="F:DNA-binding transcription factor activity"/>
    <property type="evidence" value="ECO:0007669"/>
    <property type="project" value="InterPro"/>
</dbReference>
<sequence length="156" mass="18253">MRKFLEDDARNLHYVVFRMHRRLRNESLHESPLTVSEETVLLALSAQPNQTGAELARFQRITPQSTHMLVKNLTRRGYISSHKTSLDRRRKELVLTELGERLISAIELKRLKWIQEKVDAELTAEEANTVLKALPLLRRLVDRPLESAEKKLLREH</sequence>
<proteinExistence type="predicted"/>
<dbReference type="Gene3D" id="1.10.10.10">
    <property type="entry name" value="Winged helix-like DNA-binding domain superfamily/Winged helix DNA-binding domain"/>
    <property type="match status" value="1"/>
</dbReference>
<dbReference type="SUPFAM" id="SSF46785">
    <property type="entry name" value="Winged helix' DNA-binding domain"/>
    <property type="match status" value="1"/>
</dbReference>
<dbReference type="InterPro" id="IPR036390">
    <property type="entry name" value="WH_DNA-bd_sf"/>
</dbReference>
<evidence type="ECO:0000313" key="3">
    <source>
        <dbReference type="Proteomes" id="UP000516421"/>
    </source>
</evidence>
<dbReference type="EMBL" id="CP061538">
    <property type="protein sequence ID" value="QNV40877.1"/>
    <property type="molecule type" value="Genomic_DNA"/>
</dbReference>
<evidence type="ECO:0000259" key="1">
    <source>
        <dbReference type="PROSITE" id="PS50995"/>
    </source>
</evidence>
<keyword evidence="3" id="KW-1185">Reference proteome</keyword>
<feature type="domain" description="HTH marR-type" evidence="1">
    <location>
        <begin position="1"/>
        <end position="139"/>
    </location>
</feature>
<reference evidence="2 3" key="1">
    <citation type="submission" date="2020-09" db="EMBL/GenBank/DDBJ databases">
        <title>Investigation of environmental microbe.</title>
        <authorList>
            <person name="Ou Y."/>
            <person name="Kang Q."/>
        </authorList>
    </citation>
    <scope>NUCLEOTIDE SEQUENCE [LARGE SCALE GENOMIC DNA]</scope>
    <source>
        <strain evidence="2 3">KJZ-9</strain>
    </source>
</reference>
<gene>
    <name evidence="2" type="ORF">IDM48_05735</name>
</gene>
<dbReference type="RefSeq" id="WP_190618522.1">
    <property type="nucleotide sequence ID" value="NZ_CP061538.1"/>
</dbReference>
<dbReference type="Proteomes" id="UP000516421">
    <property type="component" value="Chromosome"/>
</dbReference>
<organism evidence="2 3">
    <name type="scientific">Rothia amarae</name>
    <dbReference type="NCBI Taxonomy" id="169480"/>
    <lineage>
        <taxon>Bacteria</taxon>
        <taxon>Bacillati</taxon>
        <taxon>Actinomycetota</taxon>
        <taxon>Actinomycetes</taxon>
        <taxon>Micrococcales</taxon>
        <taxon>Micrococcaceae</taxon>
        <taxon>Rothia</taxon>
    </lineage>
</organism>
<dbReference type="Pfam" id="PF12802">
    <property type="entry name" value="MarR_2"/>
    <property type="match status" value="1"/>
</dbReference>
<dbReference type="InterPro" id="IPR052526">
    <property type="entry name" value="HTH-type_Bedaq_tolerance"/>
</dbReference>
<dbReference type="PANTHER" id="PTHR39515:SF2">
    <property type="entry name" value="HTH-TYPE TRANSCRIPTIONAL REGULATOR RV0880"/>
    <property type="match status" value="1"/>
</dbReference>
<evidence type="ECO:0000313" key="2">
    <source>
        <dbReference type="EMBL" id="QNV40877.1"/>
    </source>
</evidence>
<dbReference type="AlphaFoldDB" id="A0A7H2BMI1"/>